<dbReference type="GO" id="GO:0016887">
    <property type="term" value="F:ATP hydrolysis activity"/>
    <property type="evidence" value="ECO:0007669"/>
    <property type="project" value="InterPro"/>
</dbReference>
<dbReference type="PANTHER" id="PTHR43335">
    <property type="entry name" value="ABC TRANSPORTER, ATP-BINDING PROTEIN"/>
    <property type="match status" value="1"/>
</dbReference>
<evidence type="ECO:0000313" key="7">
    <source>
        <dbReference type="Proteomes" id="UP001198200"/>
    </source>
</evidence>
<evidence type="ECO:0000313" key="6">
    <source>
        <dbReference type="EMBL" id="MCC2222559.1"/>
    </source>
</evidence>
<keyword evidence="7" id="KW-1185">Reference proteome</keyword>
<dbReference type="SMART" id="SM00382">
    <property type="entry name" value="AAA"/>
    <property type="match status" value="1"/>
</dbReference>
<dbReference type="PROSITE" id="PS00211">
    <property type="entry name" value="ABC_TRANSPORTER_1"/>
    <property type="match status" value="1"/>
</dbReference>
<dbReference type="InterPro" id="IPR027417">
    <property type="entry name" value="P-loop_NTPase"/>
</dbReference>
<dbReference type="RefSeq" id="WP_262536796.1">
    <property type="nucleotide sequence ID" value="NZ_JAJEQN010000040.1"/>
</dbReference>
<dbReference type="PROSITE" id="PS50893">
    <property type="entry name" value="ABC_TRANSPORTER_2"/>
    <property type="match status" value="1"/>
</dbReference>
<dbReference type="PANTHER" id="PTHR43335:SF4">
    <property type="entry name" value="ABC TRANSPORTER, ATP-BINDING PROTEIN"/>
    <property type="match status" value="1"/>
</dbReference>
<organism evidence="6 7">
    <name type="scientific">Anthropogastromicrobium aceti</name>
    <dbReference type="NCBI Taxonomy" id="2981768"/>
    <lineage>
        <taxon>Bacteria</taxon>
        <taxon>Bacillati</taxon>
        <taxon>Bacillota</taxon>
        <taxon>Clostridia</taxon>
        <taxon>Lachnospirales</taxon>
        <taxon>Lachnospiraceae</taxon>
        <taxon>Anthropogastromicrobium</taxon>
    </lineage>
</organism>
<accession>A0AAE3E6C1</accession>
<keyword evidence="3" id="KW-0547">Nucleotide-binding</keyword>
<evidence type="ECO:0000256" key="4">
    <source>
        <dbReference type="ARBA" id="ARBA00022840"/>
    </source>
</evidence>
<dbReference type="InterPro" id="IPR003439">
    <property type="entry name" value="ABC_transporter-like_ATP-bd"/>
</dbReference>
<dbReference type="InterPro" id="IPR017871">
    <property type="entry name" value="ABC_transporter-like_CS"/>
</dbReference>
<name>A0AAE3E6C1_9FIRM</name>
<protein>
    <submittedName>
        <fullName evidence="6">ATP-binding cassette domain-containing protein</fullName>
    </submittedName>
</protein>
<gene>
    <name evidence="6" type="ORF">LKD48_13120</name>
</gene>
<keyword evidence="4 6" id="KW-0067">ATP-binding</keyword>
<dbReference type="GO" id="GO:0005524">
    <property type="term" value="F:ATP binding"/>
    <property type="evidence" value="ECO:0007669"/>
    <property type="project" value="UniProtKB-KW"/>
</dbReference>
<evidence type="ECO:0000256" key="2">
    <source>
        <dbReference type="ARBA" id="ARBA00022448"/>
    </source>
</evidence>
<comment type="caution">
    <text evidence="6">The sequence shown here is derived from an EMBL/GenBank/DDBJ whole genome shotgun (WGS) entry which is preliminary data.</text>
</comment>
<sequence>MIEIENLTKTFGTQTVISDVSGIFYPGKIYGFVGRNGSGKTVLMKMILGFIKPTSGTIKVNGKQVGKEIDIPDDIGAIIETPGFLPEYSAFQNLKLMAMIRGKITSKRIRETIKLVGLDPDSKKHVGKYSLGMRQRLGIAQAIMEDPQILLLDEPLNGLDNEGVEEMRNVLLKQKDQGKLIIIASHSKEDIDILCDEIFRFDHGKIIGHEVRG</sequence>
<comment type="similarity">
    <text evidence="1">Belongs to the ABC transporter superfamily.</text>
</comment>
<dbReference type="Gene3D" id="3.40.50.300">
    <property type="entry name" value="P-loop containing nucleotide triphosphate hydrolases"/>
    <property type="match status" value="1"/>
</dbReference>
<evidence type="ECO:0000259" key="5">
    <source>
        <dbReference type="PROSITE" id="PS50893"/>
    </source>
</evidence>
<dbReference type="AlphaFoldDB" id="A0AAE3E6C1"/>
<proteinExistence type="inferred from homology"/>
<dbReference type="SUPFAM" id="SSF52540">
    <property type="entry name" value="P-loop containing nucleoside triphosphate hydrolases"/>
    <property type="match status" value="1"/>
</dbReference>
<dbReference type="Pfam" id="PF00005">
    <property type="entry name" value="ABC_tran"/>
    <property type="match status" value="1"/>
</dbReference>
<reference evidence="6 7" key="1">
    <citation type="submission" date="2021-10" db="EMBL/GenBank/DDBJ databases">
        <title>Anaerobic single-cell dispensing facilitates the cultivation of human gut bacteria.</title>
        <authorList>
            <person name="Afrizal A."/>
        </authorList>
    </citation>
    <scope>NUCLEOTIDE SEQUENCE [LARGE SCALE GENOMIC DNA]</scope>
    <source>
        <strain evidence="6 7">CLA-AA-H224</strain>
    </source>
</reference>
<dbReference type="EMBL" id="JAJEQN010000040">
    <property type="protein sequence ID" value="MCC2222559.1"/>
    <property type="molecule type" value="Genomic_DNA"/>
</dbReference>
<dbReference type="InterPro" id="IPR003593">
    <property type="entry name" value="AAA+_ATPase"/>
</dbReference>
<feature type="domain" description="ABC transporter" evidence="5">
    <location>
        <begin position="2"/>
        <end position="211"/>
    </location>
</feature>
<dbReference type="Proteomes" id="UP001198200">
    <property type="component" value="Unassembled WGS sequence"/>
</dbReference>
<keyword evidence="2" id="KW-0813">Transport</keyword>
<evidence type="ECO:0000256" key="1">
    <source>
        <dbReference type="ARBA" id="ARBA00005417"/>
    </source>
</evidence>
<evidence type="ECO:0000256" key="3">
    <source>
        <dbReference type="ARBA" id="ARBA00022741"/>
    </source>
</evidence>